<dbReference type="GO" id="GO:0005829">
    <property type="term" value="C:cytosol"/>
    <property type="evidence" value="ECO:0007669"/>
    <property type="project" value="TreeGrafter"/>
</dbReference>
<evidence type="ECO:0000259" key="5">
    <source>
        <dbReference type="PROSITE" id="PS51063"/>
    </source>
</evidence>
<dbReference type="CDD" id="cd00038">
    <property type="entry name" value="CAP_ED"/>
    <property type="match status" value="1"/>
</dbReference>
<evidence type="ECO:0000313" key="6">
    <source>
        <dbReference type="EMBL" id="HJB59571.1"/>
    </source>
</evidence>
<dbReference type="AlphaFoldDB" id="A0A9D2MF30"/>
<reference evidence="6" key="2">
    <citation type="submission" date="2021-04" db="EMBL/GenBank/DDBJ databases">
        <authorList>
            <person name="Gilroy R."/>
        </authorList>
    </citation>
    <scope>NUCLEOTIDE SEQUENCE</scope>
    <source>
        <strain evidence="6">ChiHjej9B8-13557</strain>
    </source>
</reference>
<dbReference type="InterPro" id="IPR000595">
    <property type="entry name" value="cNMP-bd_dom"/>
</dbReference>
<dbReference type="SMART" id="SM00100">
    <property type="entry name" value="cNMP"/>
    <property type="match status" value="1"/>
</dbReference>
<keyword evidence="2" id="KW-0238">DNA-binding</keyword>
<proteinExistence type="predicted"/>
<keyword evidence="1" id="KW-0805">Transcription regulation</keyword>
<dbReference type="InterPro" id="IPR012318">
    <property type="entry name" value="HTH_CRP"/>
</dbReference>
<evidence type="ECO:0000313" key="7">
    <source>
        <dbReference type="Proteomes" id="UP000824211"/>
    </source>
</evidence>
<dbReference type="InterPro" id="IPR018490">
    <property type="entry name" value="cNMP-bd_dom_sf"/>
</dbReference>
<evidence type="ECO:0000256" key="1">
    <source>
        <dbReference type="ARBA" id="ARBA00023015"/>
    </source>
</evidence>
<feature type="domain" description="Cyclic nucleotide-binding" evidence="4">
    <location>
        <begin position="17"/>
        <end position="120"/>
    </location>
</feature>
<evidence type="ECO:0000256" key="3">
    <source>
        <dbReference type="ARBA" id="ARBA00023163"/>
    </source>
</evidence>
<reference evidence="6" key="1">
    <citation type="journal article" date="2021" name="PeerJ">
        <title>Extensive microbial diversity within the chicken gut microbiome revealed by metagenomics and culture.</title>
        <authorList>
            <person name="Gilroy R."/>
            <person name="Ravi A."/>
            <person name="Getino M."/>
            <person name="Pursley I."/>
            <person name="Horton D.L."/>
            <person name="Alikhan N.F."/>
            <person name="Baker D."/>
            <person name="Gharbi K."/>
            <person name="Hall N."/>
            <person name="Watson M."/>
            <person name="Adriaenssens E.M."/>
            <person name="Foster-Nyarko E."/>
            <person name="Jarju S."/>
            <person name="Secka A."/>
            <person name="Antonio M."/>
            <person name="Oren A."/>
            <person name="Chaudhuri R.R."/>
            <person name="La Ragione R."/>
            <person name="Hildebrand F."/>
            <person name="Pallen M.J."/>
        </authorList>
    </citation>
    <scope>NUCLEOTIDE SEQUENCE</scope>
    <source>
        <strain evidence="6">ChiHjej9B8-13557</strain>
    </source>
</reference>
<dbReference type="EMBL" id="DWXX01000143">
    <property type="protein sequence ID" value="HJB59571.1"/>
    <property type="molecule type" value="Genomic_DNA"/>
</dbReference>
<dbReference type="Pfam" id="PF13545">
    <property type="entry name" value="HTH_Crp_2"/>
    <property type="match status" value="1"/>
</dbReference>
<dbReference type="Pfam" id="PF00027">
    <property type="entry name" value="cNMP_binding"/>
    <property type="match status" value="1"/>
</dbReference>
<organism evidence="6 7">
    <name type="scientific">Candidatus Faecalibacterium faecipullorum</name>
    <dbReference type="NCBI Taxonomy" id="2838578"/>
    <lineage>
        <taxon>Bacteria</taxon>
        <taxon>Bacillati</taxon>
        <taxon>Bacillota</taxon>
        <taxon>Clostridia</taxon>
        <taxon>Eubacteriales</taxon>
        <taxon>Oscillospiraceae</taxon>
        <taxon>Faecalibacterium</taxon>
    </lineage>
</organism>
<dbReference type="SUPFAM" id="SSF46785">
    <property type="entry name" value="Winged helix' DNA-binding domain"/>
    <property type="match status" value="1"/>
</dbReference>
<dbReference type="InterPro" id="IPR036390">
    <property type="entry name" value="WH_DNA-bd_sf"/>
</dbReference>
<keyword evidence="3" id="KW-0804">Transcription</keyword>
<name>A0A9D2MF30_9FIRM</name>
<dbReference type="PROSITE" id="PS50042">
    <property type="entry name" value="CNMP_BINDING_3"/>
    <property type="match status" value="1"/>
</dbReference>
<dbReference type="GO" id="GO:0003700">
    <property type="term" value="F:DNA-binding transcription factor activity"/>
    <property type="evidence" value="ECO:0007669"/>
    <property type="project" value="TreeGrafter"/>
</dbReference>
<accession>A0A9D2MF30</accession>
<dbReference type="SUPFAM" id="SSF51206">
    <property type="entry name" value="cAMP-binding domain-like"/>
    <property type="match status" value="1"/>
</dbReference>
<dbReference type="PROSITE" id="PS51063">
    <property type="entry name" value="HTH_CRP_2"/>
    <property type="match status" value="1"/>
</dbReference>
<dbReference type="SMART" id="SM00419">
    <property type="entry name" value="HTH_CRP"/>
    <property type="match status" value="1"/>
</dbReference>
<evidence type="ECO:0000256" key="2">
    <source>
        <dbReference type="ARBA" id="ARBA00023125"/>
    </source>
</evidence>
<protein>
    <submittedName>
        <fullName evidence="6">Crp/Fnr family transcriptional regulator</fullName>
    </submittedName>
</protein>
<dbReference type="InterPro" id="IPR050397">
    <property type="entry name" value="Env_Response_Regulators"/>
</dbReference>
<comment type="caution">
    <text evidence="6">The sequence shown here is derived from an EMBL/GenBank/DDBJ whole genome shotgun (WGS) entry which is preliminary data.</text>
</comment>
<dbReference type="Proteomes" id="UP000824211">
    <property type="component" value="Unassembled WGS sequence"/>
</dbReference>
<evidence type="ECO:0000259" key="4">
    <source>
        <dbReference type="PROSITE" id="PS50042"/>
    </source>
</evidence>
<dbReference type="InterPro" id="IPR014710">
    <property type="entry name" value="RmlC-like_jellyroll"/>
</dbReference>
<gene>
    <name evidence="6" type="ORF">H9771_07985</name>
</gene>
<sequence>MPVSAMNEIALLQTTPLFTGLSAEALAGLLARLGAARRSYARGAVLVQAGAPNRSVGVVLAGHIEAARLAPDGRALPITRMGPGGVFGDVLGGSSLSSPVTVTACENCEVLLIPYQRLLQPEGPAGQQVLQNLVRTISDKYFLLARRVDLLLLHSLRAKAASYLLAEAERAGQNTFRIPLTRSQLAGYLNCDRSALSRELGRMQREGLIDTYRSSFKLLDPDALRKLTQ</sequence>
<dbReference type="Gene3D" id="2.60.120.10">
    <property type="entry name" value="Jelly Rolls"/>
    <property type="match status" value="1"/>
</dbReference>
<dbReference type="PANTHER" id="PTHR24567">
    <property type="entry name" value="CRP FAMILY TRANSCRIPTIONAL REGULATORY PROTEIN"/>
    <property type="match status" value="1"/>
</dbReference>
<dbReference type="PANTHER" id="PTHR24567:SF26">
    <property type="entry name" value="REGULATORY PROTEIN YEIL"/>
    <property type="match status" value="1"/>
</dbReference>
<dbReference type="GO" id="GO:0003677">
    <property type="term" value="F:DNA binding"/>
    <property type="evidence" value="ECO:0007669"/>
    <property type="project" value="UniProtKB-KW"/>
</dbReference>
<feature type="domain" description="HTH crp-type" evidence="5">
    <location>
        <begin position="154"/>
        <end position="222"/>
    </location>
</feature>